<gene>
    <name evidence="4" type="ORF">GCM10017655_45270</name>
</gene>
<dbReference type="CDD" id="cd04301">
    <property type="entry name" value="NAT_SF"/>
    <property type="match status" value="1"/>
</dbReference>
<feature type="domain" description="N-acetyltransferase" evidence="3">
    <location>
        <begin position="4"/>
        <end position="159"/>
    </location>
</feature>
<dbReference type="GO" id="GO:0016747">
    <property type="term" value="F:acyltransferase activity, transferring groups other than amino-acyl groups"/>
    <property type="evidence" value="ECO:0007669"/>
    <property type="project" value="InterPro"/>
</dbReference>
<protein>
    <submittedName>
        <fullName evidence="4">GNAT family N-acetyltransferase</fullName>
    </submittedName>
</protein>
<sequence length="159" mass="17752">MPILRHRPATADDLPTVVAIPQHADELFFCYPKGSWPFTVAQLSEAVDQREASTVVELDGKIAAFANFYTCVPGEYCALGNVMVAAWARGQGVAHYLIEQMEHIARERFSAREMQLSCFNANTAGLLLYPAMGYQVVGVQERRNHLGQRVALLQFRKPL</sequence>
<dbReference type="PANTHER" id="PTHR43877:SF2">
    <property type="entry name" value="AMINOALKYLPHOSPHONATE N-ACETYLTRANSFERASE-RELATED"/>
    <property type="match status" value="1"/>
</dbReference>
<dbReference type="Pfam" id="PF00583">
    <property type="entry name" value="Acetyltransf_1"/>
    <property type="match status" value="1"/>
</dbReference>
<evidence type="ECO:0000256" key="1">
    <source>
        <dbReference type="ARBA" id="ARBA00022679"/>
    </source>
</evidence>
<dbReference type="Proteomes" id="UP001143328">
    <property type="component" value="Unassembled WGS sequence"/>
</dbReference>
<reference evidence="4" key="1">
    <citation type="journal article" date="2014" name="Int. J. Syst. Evol. Microbiol.">
        <title>Complete genome sequence of Corynebacterium casei LMG S-19264T (=DSM 44701T), isolated from a smear-ripened cheese.</title>
        <authorList>
            <consortium name="US DOE Joint Genome Institute (JGI-PGF)"/>
            <person name="Walter F."/>
            <person name="Albersmeier A."/>
            <person name="Kalinowski J."/>
            <person name="Ruckert C."/>
        </authorList>
    </citation>
    <scope>NUCLEOTIDE SEQUENCE</scope>
    <source>
        <strain evidence="4">VKM B-2935</strain>
    </source>
</reference>
<organism evidence="4 5">
    <name type="scientific">Pseudomonas turukhanskensis</name>
    <dbReference type="NCBI Taxonomy" id="1806536"/>
    <lineage>
        <taxon>Bacteria</taxon>
        <taxon>Pseudomonadati</taxon>
        <taxon>Pseudomonadota</taxon>
        <taxon>Gammaproteobacteria</taxon>
        <taxon>Pseudomonadales</taxon>
        <taxon>Pseudomonadaceae</taxon>
        <taxon>Pseudomonas</taxon>
    </lineage>
</organism>
<dbReference type="InterPro" id="IPR016181">
    <property type="entry name" value="Acyl_CoA_acyltransferase"/>
</dbReference>
<evidence type="ECO:0000313" key="4">
    <source>
        <dbReference type="EMBL" id="GLK91463.1"/>
    </source>
</evidence>
<dbReference type="RefSeq" id="WP_271197722.1">
    <property type="nucleotide sequence ID" value="NZ_BSFN01000021.1"/>
</dbReference>
<dbReference type="PROSITE" id="PS51186">
    <property type="entry name" value="GNAT"/>
    <property type="match status" value="1"/>
</dbReference>
<dbReference type="SUPFAM" id="SSF55729">
    <property type="entry name" value="Acyl-CoA N-acyltransferases (Nat)"/>
    <property type="match status" value="1"/>
</dbReference>
<dbReference type="PANTHER" id="PTHR43877">
    <property type="entry name" value="AMINOALKYLPHOSPHONATE N-ACETYLTRANSFERASE-RELATED-RELATED"/>
    <property type="match status" value="1"/>
</dbReference>
<evidence type="ECO:0000313" key="5">
    <source>
        <dbReference type="Proteomes" id="UP001143328"/>
    </source>
</evidence>
<dbReference type="Gene3D" id="3.40.630.30">
    <property type="match status" value="1"/>
</dbReference>
<keyword evidence="1" id="KW-0808">Transferase</keyword>
<keyword evidence="2" id="KW-0012">Acyltransferase</keyword>
<name>A0A9W6KDF1_9PSED</name>
<evidence type="ECO:0000256" key="2">
    <source>
        <dbReference type="ARBA" id="ARBA00023315"/>
    </source>
</evidence>
<dbReference type="AlphaFoldDB" id="A0A9W6KDF1"/>
<accession>A0A9W6KDF1</accession>
<evidence type="ECO:0000259" key="3">
    <source>
        <dbReference type="PROSITE" id="PS51186"/>
    </source>
</evidence>
<comment type="caution">
    <text evidence="4">The sequence shown here is derived from an EMBL/GenBank/DDBJ whole genome shotgun (WGS) entry which is preliminary data.</text>
</comment>
<dbReference type="InterPro" id="IPR000182">
    <property type="entry name" value="GNAT_dom"/>
</dbReference>
<keyword evidence="5" id="KW-1185">Reference proteome</keyword>
<proteinExistence type="predicted"/>
<reference evidence="4" key="2">
    <citation type="submission" date="2023-01" db="EMBL/GenBank/DDBJ databases">
        <authorList>
            <person name="Sun Q."/>
            <person name="Evtushenko L."/>
        </authorList>
    </citation>
    <scope>NUCLEOTIDE SEQUENCE</scope>
    <source>
        <strain evidence="4">VKM B-2935</strain>
    </source>
</reference>
<dbReference type="InterPro" id="IPR050832">
    <property type="entry name" value="Bact_Acetyltransf"/>
</dbReference>
<dbReference type="EMBL" id="BSFN01000021">
    <property type="protein sequence ID" value="GLK91463.1"/>
    <property type="molecule type" value="Genomic_DNA"/>
</dbReference>